<dbReference type="FunFam" id="1.10.10.10:FF:000186">
    <property type="entry name" value="AsnC family transcriptional regulator"/>
    <property type="match status" value="1"/>
</dbReference>
<keyword evidence="2" id="KW-0238">DNA-binding</keyword>
<evidence type="ECO:0000256" key="2">
    <source>
        <dbReference type="ARBA" id="ARBA00023125"/>
    </source>
</evidence>
<organism evidence="5 6">
    <name type="scientific">Marinomonas mediterranea (strain ATCC 700492 / JCM 21426 / NBRC 103028 / MMB-1)</name>
    <dbReference type="NCBI Taxonomy" id="717774"/>
    <lineage>
        <taxon>Bacteria</taxon>
        <taxon>Pseudomonadati</taxon>
        <taxon>Pseudomonadota</taxon>
        <taxon>Gammaproteobacteria</taxon>
        <taxon>Oceanospirillales</taxon>
        <taxon>Oceanospirillaceae</taxon>
        <taxon>Marinomonas</taxon>
    </lineage>
</organism>
<keyword evidence="1" id="KW-0805">Transcription regulation</keyword>
<reference evidence="5 6" key="1">
    <citation type="journal article" date="2012" name="Stand. Genomic Sci.">
        <title>Complete genome sequence of the melanogenic marine bacterium Marinomonas mediterranea type strain (MMB-1(T)).</title>
        <authorList>
            <person name="Lucas-Elio P."/>
            <person name="Goodwin L."/>
            <person name="Woyke T."/>
            <person name="Pitluck S."/>
            <person name="Nolan M."/>
            <person name="Kyrpides N.C."/>
            <person name="Detter J.C."/>
            <person name="Copeland A."/>
            <person name="Teshima H."/>
            <person name="Bruce D."/>
            <person name="Detter C."/>
            <person name="Tapia R."/>
            <person name="Han S."/>
            <person name="Land M.L."/>
            <person name="Ivanova N."/>
            <person name="Mikhailova N."/>
            <person name="Johnston A.W."/>
            <person name="Sanchez-Amat A."/>
        </authorList>
    </citation>
    <scope>NUCLEOTIDE SEQUENCE [LARGE SCALE GENOMIC DNA]</scope>
    <source>
        <strain evidence="6">ATCC 700492 / JCM 21426 / NBRC 103028 / MMB-1</strain>
    </source>
</reference>
<dbReference type="PROSITE" id="PS00519">
    <property type="entry name" value="HTH_ASNC_1"/>
    <property type="match status" value="1"/>
</dbReference>
<dbReference type="PATRIC" id="fig|717774.3.peg.214"/>
<sequence length="149" mass="16435">MDKVDADILKRLQQDGRLSNVELAEGVNLSPSPCLRRVKNLEAEGVITGYGAVINRDKVGFGMTIFVDVSLDSHKETATSEFEASLVLLENVISCHEVSGVSDYRLEVVVRDLKSYEIVLKQIQQLPHVKDIQSNFAIRTVKSGAPIPL</sequence>
<dbReference type="InterPro" id="IPR011008">
    <property type="entry name" value="Dimeric_a/b-barrel"/>
</dbReference>
<dbReference type="InterPro" id="IPR019888">
    <property type="entry name" value="Tscrpt_reg_AsnC-like"/>
</dbReference>
<dbReference type="Proteomes" id="UP000001062">
    <property type="component" value="Chromosome"/>
</dbReference>
<dbReference type="Gene3D" id="1.10.10.10">
    <property type="entry name" value="Winged helix-like DNA-binding domain superfamily/Winged helix DNA-binding domain"/>
    <property type="match status" value="1"/>
</dbReference>
<dbReference type="OrthoDB" id="8590699at2"/>
<dbReference type="SUPFAM" id="SSF46785">
    <property type="entry name" value="Winged helix' DNA-binding domain"/>
    <property type="match status" value="1"/>
</dbReference>
<dbReference type="Pfam" id="PF13412">
    <property type="entry name" value="HTH_24"/>
    <property type="match status" value="1"/>
</dbReference>
<dbReference type="PROSITE" id="PS50956">
    <property type="entry name" value="HTH_ASNC_2"/>
    <property type="match status" value="1"/>
</dbReference>
<dbReference type="GO" id="GO:0043565">
    <property type="term" value="F:sequence-specific DNA binding"/>
    <property type="evidence" value="ECO:0007669"/>
    <property type="project" value="InterPro"/>
</dbReference>
<dbReference type="InterPro" id="IPR011991">
    <property type="entry name" value="ArsR-like_HTH"/>
</dbReference>
<dbReference type="HOGENOM" id="CLU_091233_0_3_6"/>
<dbReference type="InterPro" id="IPR000485">
    <property type="entry name" value="AsnC-type_HTH_dom"/>
</dbReference>
<dbReference type="Pfam" id="PF01037">
    <property type="entry name" value="AsnC_trans_reg"/>
    <property type="match status" value="1"/>
</dbReference>
<dbReference type="InterPro" id="IPR036390">
    <property type="entry name" value="WH_DNA-bd_sf"/>
</dbReference>
<accession>F2JWZ5</accession>
<dbReference type="GO" id="GO:0043200">
    <property type="term" value="P:response to amino acid"/>
    <property type="evidence" value="ECO:0007669"/>
    <property type="project" value="TreeGrafter"/>
</dbReference>
<evidence type="ECO:0000256" key="1">
    <source>
        <dbReference type="ARBA" id="ARBA00023015"/>
    </source>
</evidence>
<feature type="domain" description="HTH asnC-type" evidence="4">
    <location>
        <begin position="1"/>
        <end position="62"/>
    </location>
</feature>
<dbReference type="PRINTS" id="PR00033">
    <property type="entry name" value="HTHASNC"/>
</dbReference>
<name>F2JWZ5_MARM1</name>
<evidence type="ECO:0000259" key="4">
    <source>
        <dbReference type="PROSITE" id="PS50956"/>
    </source>
</evidence>
<dbReference type="STRING" id="717774.Marme_0210"/>
<evidence type="ECO:0000313" key="5">
    <source>
        <dbReference type="EMBL" id="ADZ89514.1"/>
    </source>
</evidence>
<dbReference type="InterPro" id="IPR036388">
    <property type="entry name" value="WH-like_DNA-bd_sf"/>
</dbReference>
<proteinExistence type="predicted"/>
<dbReference type="PANTHER" id="PTHR30154">
    <property type="entry name" value="LEUCINE-RESPONSIVE REGULATORY PROTEIN"/>
    <property type="match status" value="1"/>
</dbReference>
<gene>
    <name evidence="5" type="ordered locus">Marme_0210</name>
</gene>
<dbReference type="SMART" id="SM00344">
    <property type="entry name" value="HTH_ASNC"/>
    <property type="match status" value="1"/>
</dbReference>
<dbReference type="InterPro" id="IPR019885">
    <property type="entry name" value="Tscrpt_reg_HTH_AsnC-type_CS"/>
</dbReference>
<dbReference type="SUPFAM" id="SSF54909">
    <property type="entry name" value="Dimeric alpha+beta barrel"/>
    <property type="match status" value="1"/>
</dbReference>
<dbReference type="KEGG" id="mme:Marme_0210"/>
<dbReference type="EMBL" id="CP002583">
    <property type="protein sequence ID" value="ADZ89514.1"/>
    <property type="molecule type" value="Genomic_DNA"/>
</dbReference>
<evidence type="ECO:0000256" key="3">
    <source>
        <dbReference type="ARBA" id="ARBA00023163"/>
    </source>
</evidence>
<dbReference type="GO" id="GO:0005829">
    <property type="term" value="C:cytosol"/>
    <property type="evidence" value="ECO:0007669"/>
    <property type="project" value="TreeGrafter"/>
</dbReference>
<evidence type="ECO:0000313" key="6">
    <source>
        <dbReference type="Proteomes" id="UP000001062"/>
    </source>
</evidence>
<dbReference type="AlphaFoldDB" id="F2JWZ5"/>
<dbReference type="eggNOG" id="COG1522">
    <property type="taxonomic scope" value="Bacteria"/>
</dbReference>
<dbReference type="GO" id="GO:0006355">
    <property type="term" value="P:regulation of DNA-templated transcription"/>
    <property type="evidence" value="ECO:0007669"/>
    <property type="project" value="UniProtKB-ARBA"/>
</dbReference>
<dbReference type="InterPro" id="IPR019887">
    <property type="entry name" value="Tscrpt_reg_AsnC/Lrp_C"/>
</dbReference>
<dbReference type="Gene3D" id="3.30.70.920">
    <property type="match status" value="1"/>
</dbReference>
<protein>
    <submittedName>
        <fullName evidence="5">Transcriptional regulator, AsnC family</fullName>
    </submittedName>
</protein>
<dbReference type="PANTHER" id="PTHR30154:SF34">
    <property type="entry name" value="TRANSCRIPTIONAL REGULATOR AZLB"/>
    <property type="match status" value="1"/>
</dbReference>
<dbReference type="CDD" id="cd00090">
    <property type="entry name" value="HTH_ARSR"/>
    <property type="match status" value="1"/>
</dbReference>
<keyword evidence="3" id="KW-0804">Transcription</keyword>
<dbReference type="RefSeq" id="WP_013659421.1">
    <property type="nucleotide sequence ID" value="NC_015276.1"/>
</dbReference>
<keyword evidence="6" id="KW-1185">Reference proteome</keyword>